<protein>
    <submittedName>
        <fullName evidence="6">Probable F420-dependent oxidoreductase, Rv1855c family</fullName>
    </submittedName>
</protein>
<dbReference type="EMBL" id="FOAW01000001">
    <property type="protein sequence ID" value="SEK35396.1"/>
    <property type="molecule type" value="Genomic_DNA"/>
</dbReference>
<dbReference type="InterPro" id="IPR050172">
    <property type="entry name" value="SsuD_RutA_monooxygenase"/>
</dbReference>
<reference evidence="7" key="1">
    <citation type="submission" date="2016-10" db="EMBL/GenBank/DDBJ databases">
        <authorList>
            <person name="Varghese N."/>
            <person name="Submissions S."/>
        </authorList>
    </citation>
    <scope>NUCLEOTIDE SEQUENCE [LARGE SCALE GENOMIC DNA]</scope>
    <source>
        <strain evidence="7">DSM 44675</strain>
    </source>
</reference>
<dbReference type="NCBIfam" id="TIGR03560">
    <property type="entry name" value="F420_Rv1855c"/>
    <property type="match status" value="1"/>
</dbReference>
<evidence type="ECO:0000256" key="1">
    <source>
        <dbReference type="ARBA" id="ARBA00022630"/>
    </source>
</evidence>
<dbReference type="PANTHER" id="PTHR42847:SF8">
    <property type="entry name" value="CONSERVED PROTEIN"/>
    <property type="match status" value="1"/>
</dbReference>
<dbReference type="GO" id="GO:0008726">
    <property type="term" value="F:alkanesulfonate monooxygenase activity"/>
    <property type="evidence" value="ECO:0007669"/>
    <property type="project" value="TreeGrafter"/>
</dbReference>
<keyword evidence="4" id="KW-0503">Monooxygenase</keyword>
<dbReference type="GO" id="GO:0046306">
    <property type="term" value="P:alkanesulfonate catabolic process"/>
    <property type="evidence" value="ECO:0007669"/>
    <property type="project" value="TreeGrafter"/>
</dbReference>
<evidence type="ECO:0000259" key="5">
    <source>
        <dbReference type="Pfam" id="PF00296"/>
    </source>
</evidence>
<dbReference type="Pfam" id="PF00296">
    <property type="entry name" value="Bac_luciferase"/>
    <property type="match status" value="1"/>
</dbReference>
<evidence type="ECO:0000313" key="7">
    <source>
        <dbReference type="Proteomes" id="UP000198677"/>
    </source>
</evidence>
<name>A0A1H7GAS6_9NOCA</name>
<evidence type="ECO:0000256" key="2">
    <source>
        <dbReference type="ARBA" id="ARBA00022643"/>
    </source>
</evidence>
<keyword evidence="7" id="KW-1185">Reference proteome</keyword>
<sequence>MPRAPGPPGVASGFVSIRLGYQMPNFSYSRSVRELFPTVIAQAREAEAAGFDTAFVMDHFYQLPGIGEPDEPMLEAYTALAGLAASTESIQLSALVTGNTYRNPAMLAKTVTTLDVVSGGRAVLGIGAGWFELEHQQFGYEFGTFTDRFERLGEALEIIVPMLRGQRPTFEGKWYRTEGAINEPRIRDDLPVLLGGGGEKKTFGYAARYADHLNIICNATELPRKLDALAARCAEIGRDRGTLETSFLAFVIIDEDGDRARRLQRDLLLSRGLDLDALGEDERAAATDRQFVGDPDDVAEQIASRVLDRGIDGVVINLVANGHEPGIVELAGRTLGGLVRS</sequence>
<keyword evidence="1" id="KW-0285">Flavoprotein</keyword>
<keyword evidence="2" id="KW-0288">FMN</keyword>
<dbReference type="PANTHER" id="PTHR42847">
    <property type="entry name" value="ALKANESULFONATE MONOOXYGENASE"/>
    <property type="match status" value="1"/>
</dbReference>
<dbReference type="SUPFAM" id="SSF51679">
    <property type="entry name" value="Bacterial luciferase-like"/>
    <property type="match status" value="1"/>
</dbReference>
<dbReference type="AlphaFoldDB" id="A0A1H7GAS6"/>
<evidence type="ECO:0000256" key="4">
    <source>
        <dbReference type="ARBA" id="ARBA00023033"/>
    </source>
</evidence>
<keyword evidence="3" id="KW-0560">Oxidoreductase</keyword>
<organism evidence="6 7">
    <name type="scientific">Rhodococcus maanshanensis</name>
    <dbReference type="NCBI Taxonomy" id="183556"/>
    <lineage>
        <taxon>Bacteria</taxon>
        <taxon>Bacillati</taxon>
        <taxon>Actinomycetota</taxon>
        <taxon>Actinomycetes</taxon>
        <taxon>Mycobacteriales</taxon>
        <taxon>Nocardiaceae</taxon>
        <taxon>Rhodococcus</taxon>
    </lineage>
</organism>
<evidence type="ECO:0000313" key="6">
    <source>
        <dbReference type="EMBL" id="SEK35396.1"/>
    </source>
</evidence>
<proteinExistence type="predicted"/>
<evidence type="ECO:0000256" key="3">
    <source>
        <dbReference type="ARBA" id="ARBA00023002"/>
    </source>
</evidence>
<dbReference type="InterPro" id="IPR036661">
    <property type="entry name" value="Luciferase-like_sf"/>
</dbReference>
<dbReference type="Proteomes" id="UP000198677">
    <property type="component" value="Unassembled WGS sequence"/>
</dbReference>
<dbReference type="InterPro" id="IPR011251">
    <property type="entry name" value="Luciferase-like_dom"/>
</dbReference>
<dbReference type="OrthoDB" id="4029802at2"/>
<gene>
    <name evidence="6" type="ORF">SAMN05444583_101435</name>
</gene>
<dbReference type="InterPro" id="IPR019952">
    <property type="entry name" value="F420_OxRdatse_Rv1855c_pred"/>
</dbReference>
<accession>A0A1H7GAS6</accession>
<feature type="domain" description="Luciferase-like" evidence="5">
    <location>
        <begin position="36"/>
        <end position="306"/>
    </location>
</feature>
<dbReference type="Gene3D" id="3.20.20.30">
    <property type="entry name" value="Luciferase-like domain"/>
    <property type="match status" value="1"/>
</dbReference>